<evidence type="ECO:0000256" key="4">
    <source>
        <dbReference type="ARBA" id="ARBA00022679"/>
    </source>
</evidence>
<dbReference type="SUPFAM" id="SSF53335">
    <property type="entry name" value="S-adenosyl-L-methionine-dependent methyltransferases"/>
    <property type="match status" value="1"/>
</dbReference>
<dbReference type="GO" id="GO:0043565">
    <property type="term" value="F:sequence-specific DNA binding"/>
    <property type="evidence" value="ECO:0007669"/>
    <property type="project" value="TreeGrafter"/>
</dbReference>
<comment type="catalytic activity">
    <reaction evidence="6 8">
        <text>a 2'-deoxyadenosine in DNA + S-adenosyl-L-methionine = an N(6)-methyl-2'-deoxyadenosine in DNA + S-adenosyl-L-homocysteine + H(+)</text>
        <dbReference type="Rhea" id="RHEA:15197"/>
        <dbReference type="Rhea" id="RHEA-COMP:12418"/>
        <dbReference type="Rhea" id="RHEA-COMP:12419"/>
        <dbReference type="ChEBI" id="CHEBI:15378"/>
        <dbReference type="ChEBI" id="CHEBI:57856"/>
        <dbReference type="ChEBI" id="CHEBI:59789"/>
        <dbReference type="ChEBI" id="CHEBI:90615"/>
        <dbReference type="ChEBI" id="CHEBI:90616"/>
        <dbReference type="EC" id="2.1.1.72"/>
    </reaction>
</comment>
<evidence type="ECO:0000256" key="5">
    <source>
        <dbReference type="ARBA" id="ARBA00022691"/>
    </source>
</evidence>
<gene>
    <name evidence="9" type="ORF">SAMN05421768_1164</name>
</gene>
<dbReference type="NCBIfam" id="TIGR00571">
    <property type="entry name" value="dam"/>
    <property type="match status" value="1"/>
</dbReference>
<feature type="binding site" evidence="7">
    <location>
        <position position="18"/>
    </location>
    <ligand>
        <name>S-adenosyl-L-methionine</name>
        <dbReference type="ChEBI" id="CHEBI:59789"/>
    </ligand>
</feature>
<dbReference type="PANTHER" id="PTHR30481">
    <property type="entry name" value="DNA ADENINE METHYLASE"/>
    <property type="match status" value="1"/>
</dbReference>
<dbReference type="EMBL" id="FTNZ01000016">
    <property type="protein sequence ID" value="SIS62891.1"/>
    <property type="molecule type" value="Genomic_DNA"/>
</dbReference>
<dbReference type="GO" id="GO:0032259">
    <property type="term" value="P:methylation"/>
    <property type="evidence" value="ECO:0007669"/>
    <property type="project" value="UniProtKB-KW"/>
</dbReference>
<reference evidence="9 10" key="1">
    <citation type="submission" date="2017-01" db="EMBL/GenBank/DDBJ databases">
        <authorList>
            <person name="Mah S.A."/>
            <person name="Swanson W.J."/>
            <person name="Moy G.W."/>
            <person name="Vacquier V.D."/>
        </authorList>
    </citation>
    <scope>NUCLEOTIDE SEQUENCE [LARGE SCALE GENOMIC DNA]</scope>
    <source>
        <strain evidence="9 10">DSM 16927</strain>
    </source>
</reference>
<keyword evidence="3 8" id="KW-0489">Methyltransferase</keyword>
<feature type="binding site" evidence="7">
    <location>
        <position position="61"/>
    </location>
    <ligand>
        <name>S-adenosyl-L-methionine</name>
        <dbReference type="ChEBI" id="CHEBI:59789"/>
    </ligand>
</feature>
<dbReference type="GO" id="GO:0006298">
    <property type="term" value="P:mismatch repair"/>
    <property type="evidence" value="ECO:0007669"/>
    <property type="project" value="TreeGrafter"/>
</dbReference>
<dbReference type="GO" id="GO:0009307">
    <property type="term" value="P:DNA restriction-modification system"/>
    <property type="evidence" value="ECO:0007669"/>
    <property type="project" value="InterPro"/>
</dbReference>
<dbReference type="PIRSF" id="PIRSF000398">
    <property type="entry name" value="M_m6A_EcoRV"/>
    <property type="match status" value="1"/>
</dbReference>
<accession>A0A1N7KMX9</accession>
<sequence>MAKNNILVSPFLKWVGGKRQIMSSIVDLLPKNIKDLHYIEPFIGGGAVLFHLQPKNAIINDYNEELINVYTVIKENLTQLIEDLKKHENNADYFYRIRGLDRTEDFNNLTSIERASRVIYLNKTCFNGLYRVNNAGEFNAPFGRYKNPNIVNEPTLKAVSKYLNSNNIILNTGDYINTLNNINDNSFVYLDPPYHPVSLSSSFTGYVQGGWGYEDQIRLRQACDTLNSRGIKFLLSNSIAPLILDEYTNYNITIVKANRTINSNSAGRGEVDEVLIRNYE</sequence>
<feature type="binding site" evidence="7">
    <location>
        <position position="14"/>
    </location>
    <ligand>
        <name>S-adenosyl-L-methionine</name>
        <dbReference type="ChEBI" id="CHEBI:59789"/>
    </ligand>
</feature>
<organism evidence="9 10">
    <name type="scientific">Chryseobacterium joostei</name>
    <dbReference type="NCBI Taxonomy" id="112234"/>
    <lineage>
        <taxon>Bacteria</taxon>
        <taxon>Pseudomonadati</taxon>
        <taxon>Bacteroidota</taxon>
        <taxon>Flavobacteriia</taxon>
        <taxon>Flavobacteriales</taxon>
        <taxon>Weeksellaceae</taxon>
        <taxon>Chryseobacterium group</taxon>
        <taxon>Chryseobacterium</taxon>
    </lineage>
</organism>
<comment type="similarity">
    <text evidence="1 8">Belongs to the N(4)/N(6)-methyltransferase family.</text>
</comment>
<evidence type="ECO:0000256" key="2">
    <source>
        <dbReference type="ARBA" id="ARBA00011900"/>
    </source>
</evidence>
<dbReference type="PRINTS" id="PR00505">
    <property type="entry name" value="D12N6MTFRASE"/>
</dbReference>
<dbReference type="GO" id="GO:0009007">
    <property type="term" value="F:site-specific DNA-methyltransferase (adenine-specific) activity"/>
    <property type="evidence" value="ECO:0007669"/>
    <property type="project" value="UniProtKB-UniRule"/>
</dbReference>
<dbReference type="Gene3D" id="3.40.50.150">
    <property type="entry name" value="Vaccinia Virus protein VP39"/>
    <property type="match status" value="1"/>
</dbReference>
<evidence type="ECO:0000256" key="8">
    <source>
        <dbReference type="RuleBase" id="RU361257"/>
    </source>
</evidence>
<dbReference type="PANTHER" id="PTHR30481:SF3">
    <property type="entry name" value="DNA ADENINE METHYLASE"/>
    <property type="match status" value="1"/>
</dbReference>
<dbReference type="PROSITE" id="PS00092">
    <property type="entry name" value="N6_MTASE"/>
    <property type="match status" value="1"/>
</dbReference>
<dbReference type="Gene3D" id="1.10.1020.10">
    <property type="entry name" value="Adenine-specific Methyltransferase, Domain 2"/>
    <property type="match status" value="1"/>
</dbReference>
<dbReference type="InterPro" id="IPR023095">
    <property type="entry name" value="Ade_MeTrfase_dom_2"/>
</dbReference>
<evidence type="ECO:0000256" key="7">
    <source>
        <dbReference type="PIRSR" id="PIRSR000398-1"/>
    </source>
</evidence>
<feature type="binding site" evidence="7">
    <location>
        <position position="191"/>
    </location>
    <ligand>
        <name>S-adenosyl-L-methionine</name>
        <dbReference type="ChEBI" id="CHEBI:59789"/>
    </ligand>
</feature>
<dbReference type="AlphaFoldDB" id="A0A1N7KMX9"/>
<evidence type="ECO:0000256" key="1">
    <source>
        <dbReference type="ARBA" id="ARBA00006594"/>
    </source>
</evidence>
<protein>
    <recommendedName>
        <fullName evidence="2 8">Site-specific DNA-methyltransferase (adenine-specific)</fullName>
        <ecNumber evidence="2 8">2.1.1.72</ecNumber>
    </recommendedName>
</protein>
<keyword evidence="5 8" id="KW-0949">S-adenosyl-L-methionine</keyword>
<proteinExistence type="inferred from homology"/>
<evidence type="ECO:0000256" key="3">
    <source>
        <dbReference type="ARBA" id="ARBA00022603"/>
    </source>
</evidence>
<dbReference type="GO" id="GO:1904047">
    <property type="term" value="F:S-adenosyl-L-methionine binding"/>
    <property type="evidence" value="ECO:0007669"/>
    <property type="project" value="TreeGrafter"/>
</dbReference>
<dbReference type="STRING" id="112234.SAMN05421768_1164"/>
<dbReference type="InterPro" id="IPR029063">
    <property type="entry name" value="SAM-dependent_MTases_sf"/>
</dbReference>
<dbReference type="InterPro" id="IPR002052">
    <property type="entry name" value="DNA_methylase_N6_adenine_CS"/>
</dbReference>
<keyword evidence="4 8" id="KW-0808">Transferase</keyword>
<name>A0A1N7KMX9_9FLAO</name>
<dbReference type="EC" id="2.1.1.72" evidence="2 8"/>
<evidence type="ECO:0000313" key="9">
    <source>
        <dbReference type="EMBL" id="SIS62891.1"/>
    </source>
</evidence>
<dbReference type="Proteomes" id="UP000186106">
    <property type="component" value="Unassembled WGS sequence"/>
</dbReference>
<evidence type="ECO:0000313" key="10">
    <source>
        <dbReference type="Proteomes" id="UP000186106"/>
    </source>
</evidence>
<dbReference type="RefSeq" id="WP_076357707.1">
    <property type="nucleotide sequence ID" value="NZ_FTNZ01000016.1"/>
</dbReference>
<dbReference type="InterPro" id="IPR012327">
    <property type="entry name" value="MeTrfase_D12"/>
</dbReference>
<evidence type="ECO:0000256" key="6">
    <source>
        <dbReference type="ARBA" id="ARBA00047942"/>
    </source>
</evidence>
<dbReference type="Pfam" id="PF02086">
    <property type="entry name" value="MethyltransfD12"/>
    <property type="match status" value="1"/>
</dbReference>
<dbReference type="InterPro" id="IPR012263">
    <property type="entry name" value="M_m6A_EcoRV"/>
</dbReference>